<evidence type="ECO:0000313" key="3">
    <source>
        <dbReference type="Proteomes" id="UP000414233"/>
    </source>
</evidence>
<name>A0A5E4T4J6_9BURK</name>
<dbReference type="AlphaFoldDB" id="A0A5E4T4J6"/>
<proteinExistence type="predicted"/>
<sequence length="442" mass="47674">MLCRPRDDALRRAPASGTCRRLARRTFACLMVCVSSAVGAATSPQQQDVLNGGCAALAGQVAAVPGKGPLWLTSYASSQGELPPALRNAAFLYDNALAGIALVACHRVDDARRIADAAVAAVDRDRHYHDGRLRNAYRGGVVGPGPLALPGWWDAPSQRWFEDEYQTGTATGNVAWAALMLLTVYDATGERRYLDTAAKAMGWVAGNVYDATPPAGYIGGFFGEEPNPIRQTWKSTEHNVDTYAAFQWLARATGDARWREPAARARTFVTAMWQPGEGRFIIGTGEDGHTPNSGPSAIDAVLWPLIAVDHPPQQWRAAIDWANTRHRTGGGYGFNANPDGVWTEGTAQAAFVLQATGHADDANPLWPLLQSQRAPSGLLYATPEPRIRTGLSIGPKSKTPDFFYFHLPHLGATAWAVLAAANWNPFQPNRTAAPREAAPSRE</sequence>
<feature type="signal peptide" evidence="1">
    <location>
        <begin position="1"/>
        <end position="40"/>
    </location>
</feature>
<evidence type="ECO:0000256" key="1">
    <source>
        <dbReference type="SAM" id="SignalP"/>
    </source>
</evidence>
<evidence type="ECO:0000313" key="2">
    <source>
        <dbReference type="EMBL" id="VVD81364.1"/>
    </source>
</evidence>
<accession>A0A5E4T4J6</accession>
<dbReference type="SUPFAM" id="SSF48239">
    <property type="entry name" value="Terpenoid cyclases/Protein prenyltransferases"/>
    <property type="match status" value="1"/>
</dbReference>
<keyword evidence="3" id="KW-1185">Reference proteome</keyword>
<feature type="chain" id="PRO_5023096419" description="Methylaspartate ammonia-lyase" evidence="1">
    <location>
        <begin position="41"/>
        <end position="442"/>
    </location>
</feature>
<gene>
    <name evidence="2" type="ORF">PTE30175_01080</name>
</gene>
<protein>
    <recommendedName>
        <fullName evidence="4">Methylaspartate ammonia-lyase</fullName>
    </recommendedName>
</protein>
<organism evidence="2 3">
    <name type="scientific">Pandoraea terrae</name>
    <dbReference type="NCBI Taxonomy" id="1537710"/>
    <lineage>
        <taxon>Bacteria</taxon>
        <taxon>Pseudomonadati</taxon>
        <taxon>Pseudomonadota</taxon>
        <taxon>Betaproteobacteria</taxon>
        <taxon>Burkholderiales</taxon>
        <taxon>Burkholderiaceae</taxon>
        <taxon>Pandoraea</taxon>
    </lineage>
</organism>
<dbReference type="Gene3D" id="1.50.10.20">
    <property type="match status" value="1"/>
</dbReference>
<dbReference type="EMBL" id="CABPRZ010000003">
    <property type="protein sequence ID" value="VVD81364.1"/>
    <property type="molecule type" value="Genomic_DNA"/>
</dbReference>
<dbReference type="Proteomes" id="UP000414233">
    <property type="component" value="Unassembled WGS sequence"/>
</dbReference>
<keyword evidence="1" id="KW-0732">Signal</keyword>
<dbReference type="InterPro" id="IPR008930">
    <property type="entry name" value="Terpenoid_cyclase/PrenylTrfase"/>
</dbReference>
<evidence type="ECO:0008006" key="4">
    <source>
        <dbReference type="Google" id="ProtNLM"/>
    </source>
</evidence>
<reference evidence="2 3" key="1">
    <citation type="submission" date="2019-08" db="EMBL/GenBank/DDBJ databases">
        <authorList>
            <person name="Peeters C."/>
        </authorList>
    </citation>
    <scope>NUCLEOTIDE SEQUENCE [LARGE SCALE GENOMIC DNA]</scope>
    <source>
        <strain evidence="2 3">LMG 30175</strain>
    </source>
</reference>